<dbReference type="Proteomes" id="UP000663887">
    <property type="component" value="Unassembled WGS sequence"/>
</dbReference>
<proteinExistence type="predicted"/>
<gene>
    <name evidence="2" type="ORF">XDN619_LOCUS31063</name>
</gene>
<protein>
    <submittedName>
        <fullName evidence="2">Uncharacterized protein</fullName>
    </submittedName>
</protein>
<dbReference type="EMBL" id="CAJNRG010015492">
    <property type="protein sequence ID" value="CAF2168572.1"/>
    <property type="molecule type" value="Genomic_DNA"/>
</dbReference>
<feature type="compositionally biased region" description="Polar residues" evidence="1">
    <location>
        <begin position="14"/>
        <end position="24"/>
    </location>
</feature>
<comment type="caution">
    <text evidence="2">The sequence shown here is derived from an EMBL/GenBank/DDBJ whole genome shotgun (WGS) entry which is preliminary data.</text>
</comment>
<dbReference type="AlphaFoldDB" id="A0A816YSW1"/>
<evidence type="ECO:0000313" key="3">
    <source>
        <dbReference type="Proteomes" id="UP000663887"/>
    </source>
</evidence>
<evidence type="ECO:0000313" key="2">
    <source>
        <dbReference type="EMBL" id="CAF2168572.1"/>
    </source>
</evidence>
<evidence type="ECO:0000256" key="1">
    <source>
        <dbReference type="SAM" id="MobiDB-lite"/>
    </source>
</evidence>
<name>A0A816YSW1_9BILA</name>
<sequence>MGTHVSVSPHAAISHSSLSRSQRPLLNKAQNERVNRRLLMSSDDNSVSMEMHDISGYQEAPLLSLEQACNKLHIQNLSNYIAKAKNMSRHSRNGLTQDEQAAIPRGKMQVWNPQHLSTFSAPSAPSAPFRHLQHLFYSEIYFNRMEMNRENQLHFQ</sequence>
<reference evidence="2" key="1">
    <citation type="submission" date="2021-02" db="EMBL/GenBank/DDBJ databases">
        <authorList>
            <person name="Nowell W R."/>
        </authorList>
    </citation>
    <scope>NUCLEOTIDE SEQUENCE</scope>
</reference>
<feature type="region of interest" description="Disordered" evidence="1">
    <location>
        <begin position="1"/>
        <end position="34"/>
    </location>
</feature>
<organism evidence="2 3">
    <name type="scientific">Rotaria magnacalcarata</name>
    <dbReference type="NCBI Taxonomy" id="392030"/>
    <lineage>
        <taxon>Eukaryota</taxon>
        <taxon>Metazoa</taxon>
        <taxon>Spiralia</taxon>
        <taxon>Gnathifera</taxon>
        <taxon>Rotifera</taxon>
        <taxon>Eurotatoria</taxon>
        <taxon>Bdelloidea</taxon>
        <taxon>Philodinida</taxon>
        <taxon>Philodinidae</taxon>
        <taxon>Rotaria</taxon>
    </lineage>
</organism>
<accession>A0A816YSW1</accession>